<name>A0A195F2Q4_9HYME</name>
<organism evidence="3 4">
    <name type="scientific">Trachymyrmex septentrionalis</name>
    <dbReference type="NCBI Taxonomy" id="34720"/>
    <lineage>
        <taxon>Eukaryota</taxon>
        <taxon>Metazoa</taxon>
        <taxon>Ecdysozoa</taxon>
        <taxon>Arthropoda</taxon>
        <taxon>Hexapoda</taxon>
        <taxon>Insecta</taxon>
        <taxon>Pterygota</taxon>
        <taxon>Neoptera</taxon>
        <taxon>Endopterygota</taxon>
        <taxon>Hymenoptera</taxon>
        <taxon>Apocrita</taxon>
        <taxon>Aculeata</taxon>
        <taxon>Formicoidea</taxon>
        <taxon>Formicidae</taxon>
        <taxon>Myrmicinae</taxon>
        <taxon>Trachymyrmex</taxon>
    </lineage>
</organism>
<keyword evidence="4" id="KW-1185">Reference proteome</keyword>
<keyword evidence="2" id="KW-0812">Transmembrane</keyword>
<dbReference type="AlphaFoldDB" id="A0A195F2Q4"/>
<feature type="region of interest" description="Disordered" evidence="1">
    <location>
        <begin position="1"/>
        <end position="35"/>
    </location>
</feature>
<dbReference type="EMBL" id="KQ981856">
    <property type="protein sequence ID" value="KYN34457.1"/>
    <property type="molecule type" value="Genomic_DNA"/>
</dbReference>
<keyword evidence="2" id="KW-0472">Membrane</keyword>
<proteinExistence type="predicted"/>
<evidence type="ECO:0000313" key="3">
    <source>
        <dbReference type="EMBL" id="KYN34457.1"/>
    </source>
</evidence>
<evidence type="ECO:0000256" key="2">
    <source>
        <dbReference type="SAM" id="Phobius"/>
    </source>
</evidence>
<sequence length="79" mass="9220">MRAIRNWSRHQRSRSKGCSGLTNSGPSILKKENPSDNLENNVLVYLKYYNMTVLLQLAFFSYPFSSFLICFYLIPPRLI</sequence>
<protein>
    <submittedName>
        <fullName evidence="3">Uncharacterized protein</fullName>
    </submittedName>
</protein>
<accession>A0A195F2Q4</accession>
<feature type="transmembrane region" description="Helical" evidence="2">
    <location>
        <begin position="53"/>
        <end position="74"/>
    </location>
</feature>
<gene>
    <name evidence="3" type="ORF">ALC56_10944</name>
</gene>
<reference evidence="3 4" key="1">
    <citation type="submission" date="2016-03" db="EMBL/GenBank/DDBJ databases">
        <title>Trachymyrmex septentrionalis WGS genome.</title>
        <authorList>
            <person name="Nygaard S."/>
            <person name="Hu H."/>
            <person name="Boomsma J."/>
            <person name="Zhang G."/>
        </authorList>
    </citation>
    <scope>NUCLEOTIDE SEQUENCE [LARGE SCALE GENOMIC DNA]</scope>
    <source>
        <strain evidence="3">Tsep2-gDNA-1</strain>
        <tissue evidence="3">Whole body</tissue>
    </source>
</reference>
<evidence type="ECO:0000313" key="4">
    <source>
        <dbReference type="Proteomes" id="UP000078541"/>
    </source>
</evidence>
<dbReference type="Proteomes" id="UP000078541">
    <property type="component" value="Unassembled WGS sequence"/>
</dbReference>
<keyword evidence="2" id="KW-1133">Transmembrane helix</keyword>
<evidence type="ECO:0000256" key="1">
    <source>
        <dbReference type="SAM" id="MobiDB-lite"/>
    </source>
</evidence>